<dbReference type="AlphaFoldDB" id="A0A2P4YVJ0"/>
<evidence type="ECO:0008006" key="3">
    <source>
        <dbReference type="Google" id="ProtNLM"/>
    </source>
</evidence>
<sequence>MKDKPHKWGTKVFKSWLRTSLTASVTSSFDSTRNDYQSELGLAAVKRNLDKVLPARLRGVYHSVLTVRVYSSAQFGLQLLAHNMYMMGTIQTNTKTFSSSFDRHSEKHYHQGFHAAQTTYIPDGRKINIPYPFAMRVYHR</sequence>
<protein>
    <recommendedName>
        <fullName evidence="3">PiggyBac transposable element-derived protein domain-containing protein</fullName>
    </recommendedName>
</protein>
<gene>
    <name evidence="1" type="ORF">PHPALM_145</name>
</gene>
<dbReference type="OrthoDB" id="121783at2759"/>
<proteinExistence type="predicted"/>
<dbReference type="Proteomes" id="UP000237271">
    <property type="component" value="Unassembled WGS sequence"/>
</dbReference>
<accession>A0A2P4YVJ0</accession>
<comment type="caution">
    <text evidence="1">The sequence shown here is derived from an EMBL/GenBank/DDBJ whole genome shotgun (WGS) entry which is preliminary data.</text>
</comment>
<dbReference type="EMBL" id="NCKW01000012">
    <property type="protein sequence ID" value="POM81828.1"/>
    <property type="molecule type" value="Genomic_DNA"/>
</dbReference>
<reference evidence="1 2" key="1">
    <citation type="journal article" date="2017" name="Genome Biol. Evol.">
        <title>Phytophthora megakarya and P. palmivora, closely related causal agents of cacao black pod rot, underwent increases in genome sizes and gene numbers by different mechanisms.</title>
        <authorList>
            <person name="Ali S.S."/>
            <person name="Shao J."/>
            <person name="Lary D.J."/>
            <person name="Kronmiller B."/>
            <person name="Shen D."/>
            <person name="Strem M.D."/>
            <person name="Amoako-Attah I."/>
            <person name="Akrofi A.Y."/>
            <person name="Begoude B.A."/>
            <person name="Ten Hoopen G.M."/>
            <person name="Coulibaly K."/>
            <person name="Kebe B.I."/>
            <person name="Melnick R.L."/>
            <person name="Guiltinan M.J."/>
            <person name="Tyler B.M."/>
            <person name="Meinhardt L.W."/>
            <person name="Bailey B.A."/>
        </authorList>
    </citation>
    <scope>NUCLEOTIDE SEQUENCE [LARGE SCALE GENOMIC DNA]</scope>
    <source>
        <strain evidence="2">sbr112.9</strain>
    </source>
</reference>
<keyword evidence="2" id="KW-1185">Reference proteome</keyword>
<evidence type="ECO:0000313" key="2">
    <source>
        <dbReference type="Proteomes" id="UP000237271"/>
    </source>
</evidence>
<name>A0A2P4YVJ0_9STRA</name>
<organism evidence="1 2">
    <name type="scientific">Phytophthora palmivora</name>
    <dbReference type="NCBI Taxonomy" id="4796"/>
    <lineage>
        <taxon>Eukaryota</taxon>
        <taxon>Sar</taxon>
        <taxon>Stramenopiles</taxon>
        <taxon>Oomycota</taxon>
        <taxon>Peronosporomycetes</taxon>
        <taxon>Peronosporales</taxon>
        <taxon>Peronosporaceae</taxon>
        <taxon>Phytophthora</taxon>
    </lineage>
</organism>
<evidence type="ECO:0000313" key="1">
    <source>
        <dbReference type="EMBL" id="POM81828.1"/>
    </source>
</evidence>